<dbReference type="AlphaFoldDB" id="A0A4Y8Q200"/>
<keyword evidence="1" id="KW-0472">Membrane</keyword>
<evidence type="ECO:0000259" key="2">
    <source>
        <dbReference type="Pfam" id="PF14378"/>
    </source>
</evidence>
<organism evidence="3 4">
    <name type="scientific">Paenibacillus athensensis</name>
    <dbReference type="NCBI Taxonomy" id="1967502"/>
    <lineage>
        <taxon>Bacteria</taxon>
        <taxon>Bacillati</taxon>
        <taxon>Bacillota</taxon>
        <taxon>Bacilli</taxon>
        <taxon>Bacillales</taxon>
        <taxon>Paenibacillaceae</taxon>
        <taxon>Paenibacillus</taxon>
    </lineage>
</organism>
<keyword evidence="1" id="KW-0812">Transmembrane</keyword>
<reference evidence="3 4" key="1">
    <citation type="submission" date="2017-03" db="EMBL/GenBank/DDBJ databases">
        <title>Isolation of Levoglucosan Utilizing Bacteria.</title>
        <authorList>
            <person name="Arya A.S."/>
        </authorList>
    </citation>
    <scope>NUCLEOTIDE SEQUENCE [LARGE SCALE GENOMIC DNA]</scope>
    <source>
        <strain evidence="3 4">MEC069</strain>
    </source>
</reference>
<dbReference type="Gene3D" id="1.20.144.10">
    <property type="entry name" value="Phosphatidic acid phosphatase type 2/haloperoxidase"/>
    <property type="match status" value="1"/>
</dbReference>
<protein>
    <submittedName>
        <fullName evidence="3">Inositol phosphorylceramide synthase</fullName>
    </submittedName>
</protein>
<dbReference type="InterPro" id="IPR026841">
    <property type="entry name" value="Aur1/Ipt1"/>
</dbReference>
<dbReference type="EMBL" id="MYFO01000014">
    <property type="protein sequence ID" value="TFE87300.1"/>
    <property type="molecule type" value="Genomic_DNA"/>
</dbReference>
<proteinExistence type="predicted"/>
<dbReference type="InterPro" id="IPR036938">
    <property type="entry name" value="PAP2/HPO_sf"/>
</dbReference>
<name>A0A4Y8Q200_9BACL</name>
<gene>
    <name evidence="3" type="ORF">B5M42_12700</name>
</gene>
<keyword evidence="4" id="KW-1185">Reference proteome</keyword>
<feature type="domain" description="Inositolphosphotransferase Aur1/Ipt1" evidence="2">
    <location>
        <begin position="88"/>
        <end position="251"/>
    </location>
</feature>
<feature type="transmembrane region" description="Helical" evidence="1">
    <location>
        <begin position="6"/>
        <end position="26"/>
    </location>
</feature>
<evidence type="ECO:0000313" key="4">
    <source>
        <dbReference type="Proteomes" id="UP000298246"/>
    </source>
</evidence>
<evidence type="ECO:0000256" key="1">
    <source>
        <dbReference type="SAM" id="Phobius"/>
    </source>
</evidence>
<feature type="transmembrane region" description="Helical" evidence="1">
    <location>
        <begin position="106"/>
        <end position="126"/>
    </location>
</feature>
<comment type="caution">
    <text evidence="3">The sequence shown here is derived from an EMBL/GenBank/DDBJ whole genome shotgun (WGS) entry which is preliminary data.</text>
</comment>
<sequence length="279" mass="32057">MSPFVSMTHATVYIVITVFFFLLFGTRKNPFSTAGLFVQEIFTSRKYMLHFVGMIAILFFNKAELWVERGMHYRADFTKSIFGIEGNFVASIQHLFHNDALTYVSSYFYVIVFPAVMIASIGIYTFEKNYKLVYAVCCALMFNYMIAIPFFLFFPVNEVWAFHPNVDLLITKAFPTFEQDYRPLSGLDNCFPSLHTSISVSMAVIAMRSRSAFWKIFVPLNAAFIIFSIFYLGIHWLSDMCAGMLLGIFAARLGLRISEGRLVLGERALLKQNFKKNEM</sequence>
<keyword evidence="1" id="KW-1133">Transmembrane helix</keyword>
<dbReference type="SUPFAM" id="SSF48317">
    <property type="entry name" value="Acid phosphatase/Vanadium-dependent haloperoxidase"/>
    <property type="match status" value="1"/>
</dbReference>
<dbReference type="Proteomes" id="UP000298246">
    <property type="component" value="Unassembled WGS sequence"/>
</dbReference>
<evidence type="ECO:0000313" key="3">
    <source>
        <dbReference type="EMBL" id="TFE87300.1"/>
    </source>
</evidence>
<feature type="transmembrane region" description="Helical" evidence="1">
    <location>
        <begin position="47"/>
        <end position="67"/>
    </location>
</feature>
<accession>A0A4Y8Q200</accession>
<dbReference type="OrthoDB" id="9775789at2"/>
<dbReference type="GO" id="GO:0016020">
    <property type="term" value="C:membrane"/>
    <property type="evidence" value="ECO:0007669"/>
    <property type="project" value="UniProtKB-SubCell"/>
</dbReference>
<dbReference type="Pfam" id="PF14378">
    <property type="entry name" value="PAP2_3"/>
    <property type="match status" value="1"/>
</dbReference>
<feature type="transmembrane region" description="Helical" evidence="1">
    <location>
        <begin position="133"/>
        <end position="154"/>
    </location>
</feature>
<dbReference type="CDD" id="cd03386">
    <property type="entry name" value="PAP2_Aur1_like"/>
    <property type="match status" value="1"/>
</dbReference>
<feature type="transmembrane region" description="Helical" evidence="1">
    <location>
        <begin position="212"/>
        <end position="230"/>
    </location>
</feature>
<dbReference type="RefSeq" id="WP_134753370.1">
    <property type="nucleotide sequence ID" value="NZ_MYFO02000002.1"/>
</dbReference>